<keyword evidence="3" id="KW-1185">Reference proteome</keyword>
<gene>
    <name evidence="2" type="ORF">M153_3748000828</name>
</gene>
<reference evidence="2 3" key="1">
    <citation type="submission" date="2015-07" db="EMBL/GenBank/DDBJ databases">
        <title>The genome of Pseudoloma neurophilia, a relevant intracellular parasite of the zebrafish.</title>
        <authorList>
            <person name="Ndikumana S."/>
            <person name="Pelin A."/>
            <person name="Sanders J."/>
            <person name="Corradi N."/>
        </authorList>
    </citation>
    <scope>NUCLEOTIDE SEQUENCE [LARGE SCALE GENOMIC DNA]</scope>
    <source>
        <strain evidence="2 3">MK1</strain>
    </source>
</reference>
<feature type="coiled-coil region" evidence="1">
    <location>
        <begin position="32"/>
        <end position="59"/>
    </location>
</feature>
<comment type="caution">
    <text evidence="2">The sequence shown here is derived from an EMBL/GenBank/DDBJ whole genome shotgun (WGS) entry which is preliminary data.</text>
</comment>
<evidence type="ECO:0000313" key="3">
    <source>
        <dbReference type="Proteomes" id="UP000051530"/>
    </source>
</evidence>
<sequence length="139" mass="16529">MHKNSEAKIFSYGALKNQSKRSFLFNMYIRQIVELNMLIDRLEMESRKAIKRISKKLKQVVGQYNDSFHKGIGMSPYEAYKSNIMIKLNVMLEKMLLNLHMILMKSLKLVNKFCYKMKTKLTKWIKNLLEKQLFLTSKV</sequence>
<organism evidence="2 3">
    <name type="scientific">Pseudoloma neurophilia</name>
    <dbReference type="NCBI Taxonomy" id="146866"/>
    <lineage>
        <taxon>Eukaryota</taxon>
        <taxon>Fungi</taxon>
        <taxon>Fungi incertae sedis</taxon>
        <taxon>Microsporidia</taxon>
        <taxon>Pseudoloma</taxon>
    </lineage>
</organism>
<evidence type="ECO:0000313" key="2">
    <source>
        <dbReference type="EMBL" id="KRH92656.1"/>
    </source>
</evidence>
<name>A0A0R0M1K5_9MICR</name>
<dbReference type="VEuPathDB" id="MicrosporidiaDB:M153_3748000828"/>
<proteinExistence type="predicted"/>
<keyword evidence="1" id="KW-0175">Coiled coil</keyword>
<dbReference type="Proteomes" id="UP000051530">
    <property type="component" value="Unassembled WGS sequence"/>
</dbReference>
<evidence type="ECO:0000256" key="1">
    <source>
        <dbReference type="SAM" id="Coils"/>
    </source>
</evidence>
<accession>A0A0R0M1K5</accession>
<dbReference type="AlphaFoldDB" id="A0A0R0M1K5"/>
<protein>
    <submittedName>
        <fullName evidence="2">Uncharacterized protein</fullName>
    </submittedName>
</protein>
<dbReference type="EMBL" id="LGUB01000770">
    <property type="protein sequence ID" value="KRH92656.1"/>
    <property type="molecule type" value="Genomic_DNA"/>
</dbReference>